<feature type="domain" description="Methyltransferase FkbM" evidence="1">
    <location>
        <begin position="59"/>
        <end position="190"/>
    </location>
</feature>
<dbReference type="Proteomes" id="UP001501237">
    <property type="component" value="Unassembled WGS sequence"/>
</dbReference>
<organism evidence="2 3">
    <name type="scientific">Actinocorallia longicatena</name>
    <dbReference type="NCBI Taxonomy" id="111803"/>
    <lineage>
        <taxon>Bacteria</taxon>
        <taxon>Bacillati</taxon>
        <taxon>Actinomycetota</taxon>
        <taxon>Actinomycetes</taxon>
        <taxon>Streptosporangiales</taxon>
        <taxon>Thermomonosporaceae</taxon>
        <taxon>Actinocorallia</taxon>
    </lineage>
</organism>
<keyword evidence="3" id="KW-1185">Reference proteome</keyword>
<name>A0ABP6PWF5_9ACTN</name>
<dbReference type="PANTHER" id="PTHR34203:SF15">
    <property type="entry name" value="SLL1173 PROTEIN"/>
    <property type="match status" value="1"/>
</dbReference>
<comment type="caution">
    <text evidence="2">The sequence shown here is derived from an EMBL/GenBank/DDBJ whole genome shotgun (WGS) entry which is preliminary data.</text>
</comment>
<dbReference type="EMBL" id="BAAAUV010000001">
    <property type="protein sequence ID" value="GAA3193792.1"/>
    <property type="molecule type" value="Genomic_DNA"/>
</dbReference>
<evidence type="ECO:0000313" key="2">
    <source>
        <dbReference type="EMBL" id="GAA3193792.1"/>
    </source>
</evidence>
<dbReference type="Pfam" id="PF05050">
    <property type="entry name" value="Methyltransf_21"/>
    <property type="match status" value="1"/>
</dbReference>
<evidence type="ECO:0000259" key="1">
    <source>
        <dbReference type="Pfam" id="PF05050"/>
    </source>
</evidence>
<dbReference type="SUPFAM" id="SSF53335">
    <property type="entry name" value="S-adenosyl-L-methionine-dependent methyltransferases"/>
    <property type="match status" value="1"/>
</dbReference>
<accession>A0ABP6PWF5</accession>
<reference evidence="3" key="1">
    <citation type="journal article" date="2019" name="Int. J. Syst. Evol. Microbiol.">
        <title>The Global Catalogue of Microorganisms (GCM) 10K type strain sequencing project: providing services to taxonomists for standard genome sequencing and annotation.</title>
        <authorList>
            <consortium name="The Broad Institute Genomics Platform"/>
            <consortium name="The Broad Institute Genome Sequencing Center for Infectious Disease"/>
            <person name="Wu L."/>
            <person name="Ma J."/>
        </authorList>
    </citation>
    <scope>NUCLEOTIDE SEQUENCE [LARGE SCALE GENOMIC DNA]</scope>
    <source>
        <strain evidence="3">JCM 9377</strain>
    </source>
</reference>
<evidence type="ECO:0000313" key="3">
    <source>
        <dbReference type="Proteomes" id="UP001501237"/>
    </source>
</evidence>
<protein>
    <recommendedName>
        <fullName evidence="1">Methyltransferase FkbM domain-containing protein</fullName>
    </recommendedName>
</protein>
<gene>
    <name evidence="2" type="ORF">GCM10010468_03260</name>
</gene>
<sequence length="243" mass="26208">MIASSSAALAGVLPRPLLGRLVRSVYPRLEPELGRLAEFVPAGGTALDVGGWFGPWTQRLLARADRVVTVEADPEMAALLARTFPRARVIAAAASDTTGTASFAATAVSRLAGTSTVSAGGATVPCVRLDDLDLTDVRFLKLDIEGHELPALRGAAQTVRRDEPAVLLELEARHQPIEPVISLLESWGYRGSVLHGGRWIPLRAFDLEGHQRDHVGELDRGFAGRLLRPEPRYVNSVLFLPEN</sequence>
<proteinExistence type="predicted"/>
<dbReference type="NCBIfam" id="TIGR01444">
    <property type="entry name" value="fkbM_fam"/>
    <property type="match status" value="1"/>
</dbReference>
<dbReference type="InterPro" id="IPR029063">
    <property type="entry name" value="SAM-dependent_MTases_sf"/>
</dbReference>
<dbReference type="InterPro" id="IPR052514">
    <property type="entry name" value="SAM-dependent_MTase"/>
</dbReference>
<dbReference type="RefSeq" id="WP_344821324.1">
    <property type="nucleotide sequence ID" value="NZ_BAAAUV010000001.1"/>
</dbReference>
<dbReference type="PANTHER" id="PTHR34203">
    <property type="entry name" value="METHYLTRANSFERASE, FKBM FAMILY PROTEIN"/>
    <property type="match status" value="1"/>
</dbReference>
<dbReference type="Gene3D" id="3.40.50.150">
    <property type="entry name" value="Vaccinia Virus protein VP39"/>
    <property type="match status" value="1"/>
</dbReference>
<dbReference type="InterPro" id="IPR006342">
    <property type="entry name" value="FkbM_mtfrase"/>
</dbReference>